<dbReference type="AlphaFoldDB" id="A0A1U7H8Y6"/>
<dbReference type="InterPro" id="IPR027417">
    <property type="entry name" value="P-loop_NTPase"/>
</dbReference>
<dbReference type="InterPro" id="IPR014001">
    <property type="entry name" value="Helicase_ATP-bd"/>
</dbReference>
<dbReference type="InterPro" id="IPR038718">
    <property type="entry name" value="SNF2-like_sf"/>
</dbReference>
<dbReference type="SMART" id="SM00490">
    <property type="entry name" value="HELICc"/>
    <property type="match status" value="1"/>
</dbReference>
<dbReference type="Pfam" id="PF00176">
    <property type="entry name" value="SNF2-rel_dom"/>
    <property type="match status" value="1"/>
</dbReference>
<dbReference type="STRING" id="1921803.NIES593_20295"/>
<gene>
    <name evidence="4" type="ORF">NIES593_20295</name>
</gene>
<dbReference type="GO" id="GO:0004386">
    <property type="term" value="F:helicase activity"/>
    <property type="evidence" value="ECO:0007669"/>
    <property type="project" value="UniProtKB-KW"/>
</dbReference>
<keyword evidence="1" id="KW-0378">Hydrolase</keyword>
<dbReference type="SUPFAM" id="SSF52540">
    <property type="entry name" value="P-loop containing nucleoside triphosphate hydrolases"/>
    <property type="match status" value="2"/>
</dbReference>
<dbReference type="PANTHER" id="PTHR10799">
    <property type="entry name" value="SNF2/RAD54 HELICASE FAMILY"/>
    <property type="match status" value="1"/>
</dbReference>
<dbReference type="CDD" id="cd18012">
    <property type="entry name" value="DEXQc_arch_SWI2_SNF2"/>
    <property type="match status" value="1"/>
</dbReference>
<dbReference type="InterPro" id="IPR000330">
    <property type="entry name" value="SNF2_N"/>
</dbReference>
<evidence type="ECO:0000259" key="2">
    <source>
        <dbReference type="PROSITE" id="PS51192"/>
    </source>
</evidence>
<feature type="domain" description="Helicase ATP-binding" evidence="2">
    <location>
        <begin position="589"/>
        <end position="752"/>
    </location>
</feature>
<evidence type="ECO:0000313" key="5">
    <source>
        <dbReference type="Proteomes" id="UP000186868"/>
    </source>
</evidence>
<dbReference type="Gene3D" id="3.40.50.300">
    <property type="entry name" value="P-loop containing nucleotide triphosphate hydrolases"/>
    <property type="match status" value="1"/>
</dbReference>
<keyword evidence="4" id="KW-0547">Nucleotide-binding</keyword>
<protein>
    <submittedName>
        <fullName evidence="4">ATP-dependent helicase</fullName>
    </submittedName>
</protein>
<keyword evidence="4" id="KW-0067">ATP-binding</keyword>
<comment type="caution">
    <text evidence="4">The sequence shown here is derived from an EMBL/GenBank/DDBJ whole genome shotgun (WGS) entry which is preliminary data.</text>
</comment>
<dbReference type="InterPro" id="IPR001650">
    <property type="entry name" value="Helicase_C-like"/>
</dbReference>
<dbReference type="SMART" id="SM00487">
    <property type="entry name" value="DEXDc"/>
    <property type="match status" value="1"/>
</dbReference>
<dbReference type="PROSITE" id="PS51192">
    <property type="entry name" value="HELICASE_ATP_BIND_1"/>
    <property type="match status" value="1"/>
</dbReference>
<accession>A0A1U7H8Y6</accession>
<dbReference type="FunFam" id="3.40.50.300:FF:000533">
    <property type="entry name" value="Helicase, Snf2 family"/>
    <property type="match status" value="1"/>
</dbReference>
<name>A0A1U7H8Y6_9CYAN</name>
<dbReference type="GO" id="GO:0016787">
    <property type="term" value="F:hydrolase activity"/>
    <property type="evidence" value="ECO:0007669"/>
    <property type="project" value="UniProtKB-KW"/>
</dbReference>
<dbReference type="GO" id="GO:0005524">
    <property type="term" value="F:ATP binding"/>
    <property type="evidence" value="ECO:0007669"/>
    <property type="project" value="InterPro"/>
</dbReference>
<dbReference type="Pfam" id="PF00271">
    <property type="entry name" value="Helicase_C"/>
    <property type="match status" value="1"/>
</dbReference>
<evidence type="ECO:0000256" key="1">
    <source>
        <dbReference type="ARBA" id="ARBA00022801"/>
    </source>
</evidence>
<dbReference type="Pfam" id="PF12419">
    <property type="entry name" value="DUF3670"/>
    <property type="match status" value="1"/>
</dbReference>
<reference evidence="4 5" key="1">
    <citation type="submission" date="2016-11" db="EMBL/GenBank/DDBJ databases">
        <title>Draft Genome Sequences of Nine Cyanobacterial Strains from Diverse Habitats.</title>
        <authorList>
            <person name="Zhu T."/>
            <person name="Hou S."/>
            <person name="Lu X."/>
            <person name="Hess W.R."/>
        </authorList>
    </citation>
    <scope>NUCLEOTIDE SEQUENCE [LARGE SCALE GENOMIC DNA]</scope>
    <source>
        <strain evidence="4 5">NIES-593</strain>
    </source>
</reference>
<feature type="domain" description="Helicase C-terminal" evidence="3">
    <location>
        <begin position="879"/>
        <end position="1036"/>
    </location>
</feature>
<keyword evidence="5" id="KW-1185">Reference proteome</keyword>
<evidence type="ECO:0000313" key="4">
    <source>
        <dbReference type="EMBL" id="OKH19883.1"/>
    </source>
</evidence>
<dbReference type="Proteomes" id="UP000186868">
    <property type="component" value="Unassembled WGS sequence"/>
</dbReference>
<dbReference type="InterPro" id="IPR022138">
    <property type="entry name" value="DUF3670"/>
</dbReference>
<sequence>MSTLHGSWIVKPANSYFFLWGETWRNLDSDSNSESVTLHPFNLNQQELLSFLRSQNLLQNLKIDSLSEDKWQSEIIALPSQTQARKKRIIPILSEQFSTQTIEKKSLVLHDWEVKGFRLDAAETIQILQSLPLGSLQIGDSYLGGDLRFWTHIYRWSLDLLARGKFLPGISRRESEQFYGRWYPLLDSSVDRSRFAKFIQLMPAACYAYTSDLQSEREELINTSKEQELLLGFLREILDAQLRAWLTPISNLPKAPLVQPWLKGLTQISANFTATEKEVKRIETALYNWSLPVQDYLATPSNQQLGQDRFHVCFYLQPPTQDDNNGRELIWHLKYYLQALDDPDFLINAQTIWQNPVNRLNFEGRIIEHPQETLLKGLGLASRLYSPIEDSLQEKQPKQCELNSIQVYEFIKSIAWQLQDSGLGVKLPPGLASGAEEKRLGIKLHAEVTPKKGERLNLKSLLKYDLKIAIGDRTISKQEFEQLLAKKSPLVKVHGEWIALQPADVRAAQAILTQSNEPINLTVEDALRLSSGETKILAKLPIVNFEVSGALKELINNFTNKQAIEPIEKPEGFRGELRPYQARGVGWLAFLEKWGLGACLADDMGLGKTPQLLAFILNLKEQDLLAKPILVVCPTSVLNNWEREVKKFSPTLSTLIHHGDKRSKGKTFAREVKNKNLVITSYPLIYRDAATFEAVEWQGVVLDEAQNIKNPQAKQSQAVRKLKSGFRVALTGTPVENHLSELWSILDFLNPGFLGTQQFFQRRFAIPIERYGDRESLQTLRSLVRPFILRRLKTDKEIIQDLPEKQEMNVFCGLSVEQAELYQKLVEESLSKIEESAGIQRRGLILTLLVKLKQICNHPAHFLKEESIKTSQRSGKLLRLEEMLEELLEEGDRALIFTQFSEWGKLLQPYLENKLRREVLFLYGGTRSQQRQEMIDRFQNDPNGPPIFILSLKAGGTGLNLTRANHVFHVDRWWNPAVENQATDRAFRIGQKRNVQVHKFISTGTLEERINDIIESKKQLAELTVDTGEQWLTELDTEQLRNLLLLDRNAVIDEENS</sequence>
<dbReference type="PROSITE" id="PS51194">
    <property type="entry name" value="HELICASE_CTER"/>
    <property type="match status" value="1"/>
</dbReference>
<dbReference type="Gene3D" id="3.40.50.10810">
    <property type="entry name" value="Tandem AAA-ATPase domain"/>
    <property type="match status" value="1"/>
</dbReference>
<keyword evidence="4" id="KW-0347">Helicase</keyword>
<evidence type="ECO:0000259" key="3">
    <source>
        <dbReference type="PROSITE" id="PS51194"/>
    </source>
</evidence>
<dbReference type="EMBL" id="MRCB01000036">
    <property type="protein sequence ID" value="OKH19883.1"/>
    <property type="molecule type" value="Genomic_DNA"/>
</dbReference>
<dbReference type="OrthoDB" id="9814088at2"/>
<dbReference type="RefSeq" id="WP_073601323.1">
    <property type="nucleotide sequence ID" value="NZ_MRCB01000036.1"/>
</dbReference>
<dbReference type="CDD" id="cd18793">
    <property type="entry name" value="SF2_C_SNF"/>
    <property type="match status" value="1"/>
</dbReference>
<organism evidence="4 5">
    <name type="scientific">Hydrococcus rivularis NIES-593</name>
    <dbReference type="NCBI Taxonomy" id="1921803"/>
    <lineage>
        <taxon>Bacteria</taxon>
        <taxon>Bacillati</taxon>
        <taxon>Cyanobacteriota</taxon>
        <taxon>Cyanophyceae</taxon>
        <taxon>Pleurocapsales</taxon>
        <taxon>Hydrococcaceae</taxon>
        <taxon>Hydrococcus</taxon>
    </lineage>
</organism>
<proteinExistence type="predicted"/>
<dbReference type="InterPro" id="IPR049730">
    <property type="entry name" value="SNF2/RAD54-like_C"/>
</dbReference>